<dbReference type="Gene3D" id="2.40.50.100">
    <property type="match status" value="1"/>
</dbReference>
<sequence>MLFSLTSLRGFRVQSPGRTFKSAASMFCMLAVSALLFPVLADAQEPLQARVLVTTQDRAVLAGELAARIDKMTVRPGQKFKQGDLLISFDCAAYKAQRATAAADYRQADAQLKSQQRLFELRSVGELDVVMAQAAKERTLAQLQLHDVYLDRCKITAPYDGAVVQWLSQPYQIANPADELMEIIGSGNLELELIVPSSWLSWLSTGQSFQARIEETGSVIAATTERIGADIDPVSQTVKVFAAINGDAGKLLPGMSGVAVFEPES</sequence>
<comment type="caution">
    <text evidence="4">The sequence shown here is derived from an EMBL/GenBank/DDBJ whole genome shotgun (WGS) entry which is preliminary data.</text>
</comment>
<reference evidence="4 5" key="1">
    <citation type="submission" date="2015-12" db="EMBL/GenBank/DDBJ databases">
        <title>Genome sequence of Thalassospira xiamenensis MCCC 1A03005.</title>
        <authorList>
            <person name="Lu L."/>
            <person name="Lai Q."/>
            <person name="Shao Z."/>
            <person name="Qian P."/>
        </authorList>
    </citation>
    <scope>NUCLEOTIDE SEQUENCE [LARGE SCALE GENOMIC DNA]</scope>
    <source>
        <strain evidence="4 5">MCCC 1A03005</strain>
    </source>
</reference>
<dbReference type="PANTHER" id="PTHR30469">
    <property type="entry name" value="MULTIDRUG RESISTANCE PROTEIN MDTA"/>
    <property type="match status" value="1"/>
</dbReference>
<proteinExistence type="inferred from homology"/>
<accession>A0ABR5Y3V4</accession>
<dbReference type="SUPFAM" id="SSF111369">
    <property type="entry name" value="HlyD-like secretion proteins"/>
    <property type="match status" value="1"/>
</dbReference>
<feature type="signal peptide" evidence="2">
    <location>
        <begin position="1"/>
        <end position="43"/>
    </location>
</feature>
<dbReference type="EMBL" id="LPXL01000014">
    <property type="protein sequence ID" value="KZD05289.1"/>
    <property type="molecule type" value="Genomic_DNA"/>
</dbReference>
<keyword evidence="2" id="KW-0732">Signal</keyword>
<evidence type="ECO:0000256" key="1">
    <source>
        <dbReference type="ARBA" id="ARBA00009477"/>
    </source>
</evidence>
<organism evidence="4 5">
    <name type="scientific">Thalassospira xiamenensis</name>
    <dbReference type="NCBI Taxonomy" id="220697"/>
    <lineage>
        <taxon>Bacteria</taxon>
        <taxon>Pseudomonadati</taxon>
        <taxon>Pseudomonadota</taxon>
        <taxon>Alphaproteobacteria</taxon>
        <taxon>Rhodospirillales</taxon>
        <taxon>Thalassospiraceae</taxon>
        <taxon>Thalassospira</taxon>
    </lineage>
</organism>
<feature type="chain" id="PRO_5045439842" description="CusB-like beta-barrel domain-containing protein" evidence="2">
    <location>
        <begin position="44"/>
        <end position="265"/>
    </location>
</feature>
<evidence type="ECO:0000256" key="2">
    <source>
        <dbReference type="SAM" id="SignalP"/>
    </source>
</evidence>
<gene>
    <name evidence="4" type="ORF">AUP40_12590</name>
</gene>
<dbReference type="Gene3D" id="2.40.30.170">
    <property type="match status" value="1"/>
</dbReference>
<comment type="similarity">
    <text evidence="1">Belongs to the membrane fusion protein (MFP) (TC 8.A.1) family.</text>
</comment>
<name>A0ABR5Y3V4_9PROT</name>
<dbReference type="InterPro" id="IPR058792">
    <property type="entry name" value="Beta-barrel_RND_2"/>
</dbReference>
<dbReference type="InterPro" id="IPR006143">
    <property type="entry name" value="RND_pump_MFP"/>
</dbReference>
<protein>
    <recommendedName>
        <fullName evidence="3">CusB-like beta-barrel domain-containing protein</fullName>
    </recommendedName>
</protein>
<keyword evidence="5" id="KW-1185">Reference proteome</keyword>
<dbReference type="NCBIfam" id="TIGR01730">
    <property type="entry name" value="RND_mfp"/>
    <property type="match status" value="1"/>
</dbReference>
<feature type="domain" description="CusB-like beta-barrel" evidence="3">
    <location>
        <begin position="192"/>
        <end position="261"/>
    </location>
</feature>
<dbReference type="Pfam" id="PF25954">
    <property type="entry name" value="Beta-barrel_RND_2"/>
    <property type="match status" value="1"/>
</dbReference>
<dbReference type="Gene3D" id="1.10.287.470">
    <property type="entry name" value="Helix hairpin bin"/>
    <property type="match status" value="1"/>
</dbReference>
<dbReference type="Proteomes" id="UP000076167">
    <property type="component" value="Unassembled WGS sequence"/>
</dbReference>
<evidence type="ECO:0000259" key="3">
    <source>
        <dbReference type="Pfam" id="PF25954"/>
    </source>
</evidence>
<evidence type="ECO:0000313" key="4">
    <source>
        <dbReference type="EMBL" id="KZD05289.1"/>
    </source>
</evidence>
<evidence type="ECO:0000313" key="5">
    <source>
        <dbReference type="Proteomes" id="UP000076167"/>
    </source>
</evidence>